<dbReference type="Proteomes" id="UP000053372">
    <property type="component" value="Unassembled WGS sequence"/>
</dbReference>
<evidence type="ECO:0000313" key="2">
    <source>
        <dbReference type="EMBL" id="KST63384.1"/>
    </source>
</evidence>
<name>A0A0V7ZFY6_9CYAN</name>
<dbReference type="SUPFAM" id="SSF54427">
    <property type="entry name" value="NTF2-like"/>
    <property type="match status" value="1"/>
</dbReference>
<evidence type="ECO:0000313" key="3">
    <source>
        <dbReference type="Proteomes" id="UP000053372"/>
    </source>
</evidence>
<sequence length="133" mass="14433">MENFVPSTLQSEGINELTISRYFQTMNTGEFHLTAELFGESGVMYPPCGEAVVGGEAILNYLEKEAQGIKAYPRQSITGNTASGNSRFQVTGKVKTPWFGLNVLWDFALGENKEIISAKVKVLASPKGLLSIG</sequence>
<dbReference type="Pfam" id="PF02136">
    <property type="entry name" value="NTF2"/>
    <property type="match status" value="1"/>
</dbReference>
<accession>A0A0V7ZFY6</accession>
<feature type="domain" description="Nuclear transport factor 2" evidence="1">
    <location>
        <begin position="19"/>
        <end position="112"/>
    </location>
</feature>
<dbReference type="OrthoDB" id="465629at2"/>
<comment type="caution">
    <text evidence="2">The sequence shown here is derived from an EMBL/GenBank/DDBJ whole genome shotgun (WGS) entry which is preliminary data.</text>
</comment>
<dbReference type="EMBL" id="LMTZ01000140">
    <property type="protein sequence ID" value="KST63384.1"/>
    <property type="molecule type" value="Genomic_DNA"/>
</dbReference>
<dbReference type="Gene3D" id="3.10.450.50">
    <property type="match status" value="1"/>
</dbReference>
<dbReference type="AlphaFoldDB" id="A0A0V7ZFY6"/>
<dbReference type="InterPro" id="IPR002075">
    <property type="entry name" value="NTF2_dom"/>
</dbReference>
<evidence type="ECO:0000259" key="1">
    <source>
        <dbReference type="Pfam" id="PF02136"/>
    </source>
</evidence>
<organism evidence="2 3">
    <name type="scientific">Mastigocoleus testarum BC008</name>
    <dbReference type="NCBI Taxonomy" id="371196"/>
    <lineage>
        <taxon>Bacteria</taxon>
        <taxon>Bacillati</taxon>
        <taxon>Cyanobacteriota</taxon>
        <taxon>Cyanophyceae</taxon>
        <taxon>Nostocales</taxon>
        <taxon>Hapalosiphonaceae</taxon>
        <taxon>Mastigocoleus</taxon>
    </lineage>
</organism>
<proteinExistence type="predicted"/>
<keyword evidence="3" id="KW-1185">Reference proteome</keyword>
<dbReference type="InterPro" id="IPR032710">
    <property type="entry name" value="NTF2-like_dom_sf"/>
</dbReference>
<reference evidence="2 3" key="1">
    <citation type="journal article" date="2015" name="Genome Announc.">
        <title>Draft Genome of the Euendolithic (true boring) Cyanobacterium Mastigocoleus testarum strain BC008.</title>
        <authorList>
            <person name="Guida B.S."/>
            <person name="Garcia-Pichel F."/>
        </authorList>
    </citation>
    <scope>NUCLEOTIDE SEQUENCE [LARGE SCALE GENOMIC DNA]</scope>
    <source>
        <strain evidence="2 3">BC008</strain>
    </source>
</reference>
<protein>
    <recommendedName>
        <fullName evidence="1">Nuclear transport factor 2 domain-containing protein</fullName>
    </recommendedName>
</protein>
<gene>
    <name evidence="2" type="ORF">BC008_39450</name>
</gene>